<sequence length="604" mass="68540">MQKNNKGLSFIPQYHTTCAPGKKLVNYWFMIVLRITPSEAYQWGQPSNALIPLQCEHWVELPGVPFYLSHEALLFNFFNEVKKLSCKLKSFVTRGAAVIGNQCIWKAFSRDLIKGIYSPDIILISNSSEKVRVHSTNWVIKQPSSSITNLNIDGSLLLACVEQPFICLDSPMVRAFTPYPKMFSKVINYFTESELSWLEYDTYIFHHPTLQIWDDKLYWLDDEDKKTEGLYGKVTCVFAVKHRLNQTHLMIKDCWDPSEMMSNHMVHKKLQDPAHDPLVHLTPNNDRSLLKIPEEEDHDDCLDKECAEKLDGVYCHVHNLYWDKINSLPGITIMKDHMCPSFGPLSKSPSHMSVTSISAVMILVEDLDKIFKPHEKCSMVSSVLSLDGNSMLLVQDISAKSTIPSCPEKILQERSTCHTQQGTLPFESNQSIIRGPVQFHHDLQSYFWLAYLITCNCAAIQQGMLELHNLFLGHDEKDLDGYGCCINLQLITYESLLLVLYHICDSINPALNLYPKNEELKEAQVHYQYYLEMGNCMPLLVDDDRDEEHVGSKRKAAKTHPDTKHVRGSGASEAGLSAPILLPQVGKSGMQGSKKAKSKAKAST</sequence>
<evidence type="ECO:0000313" key="3">
    <source>
        <dbReference type="Proteomes" id="UP000807769"/>
    </source>
</evidence>
<dbReference type="AlphaFoldDB" id="A0A9P7JGI2"/>
<dbReference type="EMBL" id="JABBWG010000006">
    <property type="protein sequence ID" value="KAG1821811.1"/>
    <property type="molecule type" value="Genomic_DNA"/>
</dbReference>
<name>A0A9P7JGI2_9AGAM</name>
<keyword evidence="3" id="KW-1185">Reference proteome</keyword>
<evidence type="ECO:0000256" key="1">
    <source>
        <dbReference type="SAM" id="MobiDB-lite"/>
    </source>
</evidence>
<evidence type="ECO:0000313" key="2">
    <source>
        <dbReference type="EMBL" id="KAG1821811.1"/>
    </source>
</evidence>
<feature type="compositionally biased region" description="Basic residues" evidence="1">
    <location>
        <begin position="594"/>
        <end position="604"/>
    </location>
</feature>
<organism evidence="2 3">
    <name type="scientific">Suillus subaureus</name>
    <dbReference type="NCBI Taxonomy" id="48587"/>
    <lineage>
        <taxon>Eukaryota</taxon>
        <taxon>Fungi</taxon>
        <taxon>Dikarya</taxon>
        <taxon>Basidiomycota</taxon>
        <taxon>Agaricomycotina</taxon>
        <taxon>Agaricomycetes</taxon>
        <taxon>Agaricomycetidae</taxon>
        <taxon>Boletales</taxon>
        <taxon>Suillineae</taxon>
        <taxon>Suillaceae</taxon>
        <taxon>Suillus</taxon>
    </lineage>
</organism>
<protein>
    <submittedName>
        <fullName evidence="2">Uncharacterized protein</fullName>
    </submittedName>
</protein>
<feature type="region of interest" description="Disordered" evidence="1">
    <location>
        <begin position="547"/>
        <end position="604"/>
    </location>
</feature>
<comment type="caution">
    <text evidence="2">The sequence shown here is derived from an EMBL/GenBank/DDBJ whole genome shotgun (WGS) entry which is preliminary data.</text>
</comment>
<gene>
    <name evidence="2" type="ORF">BJ212DRAFT_1297122</name>
</gene>
<dbReference type="OrthoDB" id="5584477at2759"/>
<accession>A0A9P7JGI2</accession>
<reference evidence="2" key="1">
    <citation type="journal article" date="2020" name="New Phytol.">
        <title>Comparative genomics reveals dynamic genome evolution in host specialist ectomycorrhizal fungi.</title>
        <authorList>
            <person name="Lofgren L.A."/>
            <person name="Nguyen N.H."/>
            <person name="Vilgalys R."/>
            <person name="Ruytinx J."/>
            <person name="Liao H.L."/>
            <person name="Branco S."/>
            <person name="Kuo A."/>
            <person name="LaButti K."/>
            <person name="Lipzen A."/>
            <person name="Andreopoulos W."/>
            <person name="Pangilinan J."/>
            <person name="Riley R."/>
            <person name="Hundley H."/>
            <person name="Na H."/>
            <person name="Barry K."/>
            <person name="Grigoriev I.V."/>
            <person name="Stajich J.E."/>
            <person name="Kennedy P.G."/>
        </authorList>
    </citation>
    <scope>NUCLEOTIDE SEQUENCE</scope>
    <source>
        <strain evidence="2">MN1</strain>
    </source>
</reference>
<dbReference type="GeneID" id="64626562"/>
<dbReference type="Proteomes" id="UP000807769">
    <property type="component" value="Unassembled WGS sequence"/>
</dbReference>
<proteinExistence type="predicted"/>
<dbReference type="RefSeq" id="XP_041196551.1">
    <property type="nucleotide sequence ID" value="XM_041332545.1"/>
</dbReference>